<dbReference type="Proteomes" id="UP000430670">
    <property type="component" value="Unassembled WGS sequence"/>
</dbReference>
<dbReference type="InterPro" id="IPR016195">
    <property type="entry name" value="Pol/histidinol_Pase-like"/>
</dbReference>
<sequence length="306" mass="34282">MTPRFTINVALSVSENQRGRGISVKRIDLHTHSTASDGTLTPRELVHRAQREGVTLMALTDHDTTDGVEEAKAAGTEFGVRIIAGVELSVNHNEREMHILGYNLDIDHPELRAGLKELLEHRSERNPKIIQRLRRLGIPITMEEVMQEAGSQVIGRPHFGRLLVKKGVVSSVEEAFERFLASGRPAYVKKERLLPEEGLELIRQAQGVPVLAHPVFLAERTYGELKDLLTRLKAAGLMGIEAYYPEHSFEDIQMFVRLARELELQVTGGSDFHGINRNARLGRILPDGAPLPPDQCKKIEEWIAHV</sequence>
<dbReference type="GO" id="GO:0035312">
    <property type="term" value="F:5'-3' DNA exonuclease activity"/>
    <property type="evidence" value="ECO:0007669"/>
    <property type="project" value="TreeGrafter"/>
</dbReference>
<dbReference type="PANTHER" id="PTHR42924:SF3">
    <property type="entry name" value="POLYMERASE_HISTIDINOL PHOSPHATASE N-TERMINAL DOMAIN-CONTAINING PROTEIN"/>
    <property type="match status" value="1"/>
</dbReference>
<name>A0A6I3SID2_HELMO</name>
<dbReference type="Gene3D" id="3.20.20.140">
    <property type="entry name" value="Metal-dependent hydrolases"/>
    <property type="match status" value="1"/>
</dbReference>
<evidence type="ECO:0000259" key="1">
    <source>
        <dbReference type="SMART" id="SM00481"/>
    </source>
</evidence>
<dbReference type="SMART" id="SM00481">
    <property type="entry name" value="POLIIIAc"/>
    <property type="match status" value="1"/>
</dbReference>
<proteinExistence type="predicted"/>
<organism evidence="2 3">
    <name type="scientific">Heliobacterium mobile</name>
    <name type="common">Heliobacillus mobilis</name>
    <dbReference type="NCBI Taxonomy" id="28064"/>
    <lineage>
        <taxon>Bacteria</taxon>
        <taxon>Bacillati</taxon>
        <taxon>Bacillota</taxon>
        <taxon>Clostridia</taxon>
        <taxon>Eubacteriales</taxon>
        <taxon>Heliobacteriaceae</taxon>
        <taxon>Heliobacterium</taxon>
    </lineage>
</organism>
<dbReference type="SUPFAM" id="SSF89550">
    <property type="entry name" value="PHP domain-like"/>
    <property type="match status" value="1"/>
</dbReference>
<reference evidence="2 3" key="1">
    <citation type="submission" date="2019-11" db="EMBL/GenBank/DDBJ databases">
        <title>Whole-genome sequence of a the green, strictly anaerobic photosynthetic bacterium Heliobacillus mobilis DSM 6151.</title>
        <authorList>
            <person name="Kyndt J.A."/>
            <person name="Meyer T.E."/>
        </authorList>
    </citation>
    <scope>NUCLEOTIDE SEQUENCE [LARGE SCALE GENOMIC DNA]</scope>
    <source>
        <strain evidence="2 3">DSM 6151</strain>
    </source>
</reference>
<dbReference type="AlphaFoldDB" id="A0A6I3SID2"/>
<dbReference type="PANTHER" id="PTHR42924">
    <property type="entry name" value="EXONUCLEASE"/>
    <property type="match status" value="1"/>
</dbReference>
<gene>
    <name evidence="2" type="ORF">GJ688_06560</name>
</gene>
<dbReference type="EMBL" id="WNKU01000005">
    <property type="protein sequence ID" value="MTV48641.1"/>
    <property type="molecule type" value="Genomic_DNA"/>
</dbReference>
<dbReference type="CDD" id="cd07438">
    <property type="entry name" value="PHP_HisPPase_AMP"/>
    <property type="match status" value="1"/>
</dbReference>
<dbReference type="InterPro" id="IPR003141">
    <property type="entry name" value="Pol/His_phosphatase_N"/>
</dbReference>
<evidence type="ECO:0000313" key="3">
    <source>
        <dbReference type="Proteomes" id="UP000430670"/>
    </source>
</evidence>
<dbReference type="GO" id="GO:0004534">
    <property type="term" value="F:5'-3' RNA exonuclease activity"/>
    <property type="evidence" value="ECO:0007669"/>
    <property type="project" value="TreeGrafter"/>
</dbReference>
<dbReference type="InterPro" id="IPR052018">
    <property type="entry name" value="PHP_domain"/>
</dbReference>
<feature type="domain" description="Polymerase/histidinol phosphatase N-terminal" evidence="1">
    <location>
        <begin position="27"/>
        <end position="92"/>
    </location>
</feature>
<keyword evidence="3" id="KW-1185">Reference proteome</keyword>
<evidence type="ECO:0000313" key="2">
    <source>
        <dbReference type="EMBL" id="MTV48641.1"/>
    </source>
</evidence>
<comment type="caution">
    <text evidence="2">The sequence shown here is derived from an EMBL/GenBank/DDBJ whole genome shotgun (WGS) entry which is preliminary data.</text>
</comment>
<dbReference type="Pfam" id="PF02811">
    <property type="entry name" value="PHP"/>
    <property type="match status" value="1"/>
</dbReference>
<dbReference type="InterPro" id="IPR004013">
    <property type="entry name" value="PHP_dom"/>
</dbReference>
<protein>
    <submittedName>
        <fullName evidence="2">PHP domain-containing protein</fullName>
    </submittedName>
</protein>
<dbReference type="Gene3D" id="1.10.150.650">
    <property type="match status" value="1"/>
</dbReference>
<accession>A0A6I3SID2</accession>